<reference evidence="1" key="1">
    <citation type="submission" date="2023-08" db="EMBL/GenBank/DDBJ databases">
        <authorList>
            <person name="Alioto T."/>
            <person name="Alioto T."/>
            <person name="Gomez Garrido J."/>
        </authorList>
    </citation>
    <scope>NUCLEOTIDE SEQUENCE</scope>
</reference>
<name>A0AA36AWT4_OCTVU</name>
<evidence type="ECO:0000313" key="1">
    <source>
        <dbReference type="EMBL" id="CAI9723750.1"/>
    </source>
</evidence>
<accession>A0AA36AWT4</accession>
<dbReference type="AlphaFoldDB" id="A0AA36AWT4"/>
<sequence>MDTSSHVFIEKANSICYLWDHRNRIEFLNLSSSRLQTYFPFVARLQTTPSEEQDGFGEEEPDTEKACESMEGCDKKSLQTVYHQTSSYCDIRFDLTKTTSMTVAICS</sequence>
<keyword evidence="2" id="KW-1185">Reference proteome</keyword>
<protein>
    <submittedName>
        <fullName evidence="1">Uncharacterized protein</fullName>
    </submittedName>
</protein>
<dbReference type="EMBL" id="OX597819">
    <property type="protein sequence ID" value="CAI9723750.1"/>
    <property type="molecule type" value="Genomic_DNA"/>
</dbReference>
<dbReference type="Proteomes" id="UP001162480">
    <property type="component" value="Chromosome 6"/>
</dbReference>
<gene>
    <name evidence="1" type="ORF">OCTVUL_1B004235</name>
</gene>
<organism evidence="1 2">
    <name type="scientific">Octopus vulgaris</name>
    <name type="common">Common octopus</name>
    <dbReference type="NCBI Taxonomy" id="6645"/>
    <lineage>
        <taxon>Eukaryota</taxon>
        <taxon>Metazoa</taxon>
        <taxon>Spiralia</taxon>
        <taxon>Lophotrochozoa</taxon>
        <taxon>Mollusca</taxon>
        <taxon>Cephalopoda</taxon>
        <taxon>Coleoidea</taxon>
        <taxon>Octopodiformes</taxon>
        <taxon>Octopoda</taxon>
        <taxon>Incirrata</taxon>
        <taxon>Octopodidae</taxon>
        <taxon>Octopus</taxon>
    </lineage>
</organism>
<evidence type="ECO:0000313" key="2">
    <source>
        <dbReference type="Proteomes" id="UP001162480"/>
    </source>
</evidence>
<proteinExistence type="predicted"/>